<dbReference type="PANTHER" id="PTHR48475">
    <property type="entry name" value="RIBONUCLEASE H"/>
    <property type="match status" value="1"/>
</dbReference>
<reference evidence="1" key="1">
    <citation type="submission" date="2020-06" db="EMBL/GenBank/DDBJ databases">
        <authorList>
            <person name="Li T."/>
            <person name="Hu X."/>
            <person name="Zhang T."/>
            <person name="Song X."/>
            <person name="Zhang H."/>
            <person name="Dai N."/>
            <person name="Sheng W."/>
            <person name="Hou X."/>
            <person name="Wei L."/>
        </authorList>
    </citation>
    <scope>NUCLEOTIDE SEQUENCE</scope>
    <source>
        <strain evidence="1">KEN1</strain>
        <tissue evidence="1">Leaf</tissue>
    </source>
</reference>
<dbReference type="GO" id="GO:0003676">
    <property type="term" value="F:nucleic acid binding"/>
    <property type="evidence" value="ECO:0007669"/>
    <property type="project" value="InterPro"/>
</dbReference>
<proteinExistence type="predicted"/>
<reference evidence="1" key="2">
    <citation type="journal article" date="2024" name="Plant">
        <title>Genomic evolution and insights into agronomic trait innovations of Sesamum species.</title>
        <authorList>
            <person name="Miao H."/>
            <person name="Wang L."/>
            <person name="Qu L."/>
            <person name="Liu H."/>
            <person name="Sun Y."/>
            <person name="Le M."/>
            <person name="Wang Q."/>
            <person name="Wei S."/>
            <person name="Zheng Y."/>
            <person name="Lin W."/>
            <person name="Duan Y."/>
            <person name="Cao H."/>
            <person name="Xiong S."/>
            <person name="Wang X."/>
            <person name="Wei L."/>
            <person name="Li C."/>
            <person name="Ma Q."/>
            <person name="Ju M."/>
            <person name="Zhao R."/>
            <person name="Li G."/>
            <person name="Mu C."/>
            <person name="Tian Q."/>
            <person name="Mei H."/>
            <person name="Zhang T."/>
            <person name="Gao T."/>
            <person name="Zhang H."/>
        </authorList>
    </citation>
    <scope>NUCLEOTIDE SEQUENCE</scope>
    <source>
        <strain evidence="1">KEN1</strain>
    </source>
</reference>
<dbReference type="AlphaFoldDB" id="A0AAW2W2B3"/>
<dbReference type="PANTHER" id="PTHR48475:SF1">
    <property type="entry name" value="RNASE H TYPE-1 DOMAIN-CONTAINING PROTEIN"/>
    <property type="match status" value="1"/>
</dbReference>
<name>A0AAW2W2B3_9LAMI</name>
<gene>
    <name evidence="1" type="ORF">Slati_2760800</name>
</gene>
<protein>
    <recommendedName>
        <fullName evidence="2">Integrase catalytic domain-containing protein</fullName>
    </recommendedName>
</protein>
<evidence type="ECO:0000313" key="1">
    <source>
        <dbReference type="EMBL" id="KAL0434265.1"/>
    </source>
</evidence>
<dbReference type="EMBL" id="JACGWN010000009">
    <property type="protein sequence ID" value="KAL0434265.1"/>
    <property type="molecule type" value="Genomic_DNA"/>
</dbReference>
<sequence>MDRLCAQFGFKQHNSSMYNAVANGLAEAFNKTLCNLLKKVVSKSKRDWHEKIGEALWAYRTTHRTATQATPYFLVYGAVLLFESQIPSLHIVIQEGLTVEDNARLRLEELKALDEKRLEARQQLQCYQARMTRAFNKKVRSLSFQVGDLVLVVRRPITFTQRMENKFVSMWDGPYVVKEAYTNGAYKLVDKMACELVR</sequence>
<evidence type="ECO:0008006" key="2">
    <source>
        <dbReference type="Google" id="ProtNLM"/>
    </source>
</evidence>
<dbReference type="Gene3D" id="3.30.420.10">
    <property type="entry name" value="Ribonuclease H-like superfamily/Ribonuclease H"/>
    <property type="match status" value="1"/>
</dbReference>
<comment type="caution">
    <text evidence="1">The sequence shown here is derived from an EMBL/GenBank/DDBJ whole genome shotgun (WGS) entry which is preliminary data.</text>
</comment>
<organism evidence="1">
    <name type="scientific">Sesamum latifolium</name>
    <dbReference type="NCBI Taxonomy" id="2727402"/>
    <lineage>
        <taxon>Eukaryota</taxon>
        <taxon>Viridiplantae</taxon>
        <taxon>Streptophyta</taxon>
        <taxon>Embryophyta</taxon>
        <taxon>Tracheophyta</taxon>
        <taxon>Spermatophyta</taxon>
        <taxon>Magnoliopsida</taxon>
        <taxon>eudicotyledons</taxon>
        <taxon>Gunneridae</taxon>
        <taxon>Pentapetalae</taxon>
        <taxon>asterids</taxon>
        <taxon>lamiids</taxon>
        <taxon>Lamiales</taxon>
        <taxon>Pedaliaceae</taxon>
        <taxon>Sesamum</taxon>
    </lineage>
</organism>
<accession>A0AAW2W2B3</accession>
<dbReference type="InterPro" id="IPR036397">
    <property type="entry name" value="RNaseH_sf"/>
</dbReference>
<dbReference type="SUPFAM" id="SSF53098">
    <property type="entry name" value="Ribonuclease H-like"/>
    <property type="match status" value="1"/>
</dbReference>
<dbReference type="InterPro" id="IPR012337">
    <property type="entry name" value="RNaseH-like_sf"/>
</dbReference>